<dbReference type="Gene3D" id="1.20.5.170">
    <property type="match status" value="1"/>
</dbReference>
<evidence type="ECO:0000313" key="7">
    <source>
        <dbReference type="Proteomes" id="UP000015453"/>
    </source>
</evidence>
<organism evidence="6 7">
    <name type="scientific">Genlisea aurea</name>
    <dbReference type="NCBI Taxonomy" id="192259"/>
    <lineage>
        <taxon>Eukaryota</taxon>
        <taxon>Viridiplantae</taxon>
        <taxon>Streptophyta</taxon>
        <taxon>Embryophyta</taxon>
        <taxon>Tracheophyta</taxon>
        <taxon>Spermatophyta</taxon>
        <taxon>Magnoliopsida</taxon>
        <taxon>eudicotyledons</taxon>
        <taxon>Gunneridae</taxon>
        <taxon>Pentapetalae</taxon>
        <taxon>asterids</taxon>
        <taxon>lamiids</taxon>
        <taxon>Lamiales</taxon>
        <taxon>Lentibulariaceae</taxon>
        <taxon>Genlisea</taxon>
    </lineage>
</organism>
<dbReference type="PROSITE" id="PS50217">
    <property type="entry name" value="BZIP"/>
    <property type="match status" value="1"/>
</dbReference>
<dbReference type="GO" id="GO:0005634">
    <property type="term" value="C:nucleus"/>
    <property type="evidence" value="ECO:0007669"/>
    <property type="project" value="UniProtKB-SubCell"/>
</dbReference>
<keyword evidence="3" id="KW-0539">Nucleus</keyword>
<evidence type="ECO:0000313" key="6">
    <source>
        <dbReference type="EMBL" id="EPS63836.1"/>
    </source>
</evidence>
<dbReference type="OrthoDB" id="1927218at2759"/>
<dbReference type="GO" id="GO:0003677">
    <property type="term" value="F:DNA binding"/>
    <property type="evidence" value="ECO:0007669"/>
    <property type="project" value="UniProtKB-KW"/>
</dbReference>
<dbReference type="SUPFAM" id="SSF57959">
    <property type="entry name" value="Leucine zipper domain"/>
    <property type="match status" value="1"/>
</dbReference>
<evidence type="ECO:0000256" key="3">
    <source>
        <dbReference type="ARBA" id="ARBA00023242"/>
    </source>
</evidence>
<dbReference type="GO" id="GO:0003700">
    <property type="term" value="F:DNA-binding transcription factor activity"/>
    <property type="evidence" value="ECO:0007669"/>
    <property type="project" value="InterPro"/>
</dbReference>
<dbReference type="FunFam" id="1.20.5.170:FF:000036">
    <property type="entry name" value="ABSCISIC ACID-INSENSITIVE 5-like protein 2"/>
    <property type="match status" value="1"/>
</dbReference>
<dbReference type="CDD" id="cd14707">
    <property type="entry name" value="bZIP_plant_BZIP46"/>
    <property type="match status" value="1"/>
</dbReference>
<protein>
    <recommendedName>
        <fullName evidence="5">BZIP domain-containing protein</fullName>
    </recommendedName>
</protein>
<reference evidence="6 7" key="1">
    <citation type="journal article" date="2013" name="BMC Genomics">
        <title>The miniature genome of a carnivorous plant Genlisea aurea contains a low number of genes and short non-coding sequences.</title>
        <authorList>
            <person name="Leushkin E.V."/>
            <person name="Sutormin R.A."/>
            <person name="Nabieva E.R."/>
            <person name="Penin A.A."/>
            <person name="Kondrashov A.S."/>
            <person name="Logacheva M.D."/>
        </authorList>
    </citation>
    <scope>NUCLEOTIDE SEQUENCE [LARGE SCALE GENOMIC DNA]</scope>
</reference>
<dbReference type="EMBL" id="AUSU01005216">
    <property type="protein sequence ID" value="EPS63836.1"/>
    <property type="molecule type" value="Genomic_DNA"/>
</dbReference>
<dbReference type="InterPro" id="IPR046347">
    <property type="entry name" value="bZIP_sf"/>
</dbReference>
<evidence type="ECO:0000256" key="4">
    <source>
        <dbReference type="SAM" id="Coils"/>
    </source>
</evidence>
<keyword evidence="2" id="KW-0238">DNA-binding</keyword>
<gene>
    <name evidence="6" type="ORF">M569_10951</name>
</gene>
<feature type="coiled-coil region" evidence="4">
    <location>
        <begin position="302"/>
        <end position="332"/>
    </location>
</feature>
<evidence type="ECO:0000256" key="2">
    <source>
        <dbReference type="ARBA" id="ARBA00023125"/>
    </source>
</evidence>
<dbReference type="InterPro" id="IPR004827">
    <property type="entry name" value="bZIP"/>
</dbReference>
<dbReference type="PROSITE" id="PS00036">
    <property type="entry name" value="BZIP_BASIC"/>
    <property type="match status" value="1"/>
</dbReference>
<dbReference type="Pfam" id="PF00170">
    <property type="entry name" value="bZIP_1"/>
    <property type="match status" value="1"/>
</dbReference>
<comment type="caution">
    <text evidence="6">The sequence shown here is derived from an EMBL/GenBank/DDBJ whole genome shotgun (WGS) entry which is preliminary data.</text>
</comment>
<dbReference type="AlphaFoldDB" id="S8CH43"/>
<dbReference type="PANTHER" id="PTHR22952:SF446">
    <property type="entry name" value="ABSCISIC ACID-INSENSITIVE 5-LIKE PROTEIN 5-RELATED"/>
    <property type="match status" value="1"/>
</dbReference>
<sequence>MGSNFNLNFKGIRVEPTAGNGARPPLSRQSSIYSLTLDEFQSTVGMNFGSMNMDELLKNICSAEENQNLVSASSDSNSRDGIGFYSSHLQRQGSLTLPRTLSHKTVDEVWHDILKDFGVAGKDAAGVGGGSSAADAGMDMNFSEMQRQPTFREITLEEFLVRAGVEIQPNNADDGNAVGFNMYQDSGLMNAPPAVENQNQNHRFPAAGVGILDMSNATTMKRSSNNVVVHTGGGGGGIVGFGGNNGIAPPAAAMIPPDIKINVKSPVPYAFNGNRKTAALEKVVERRQRRMIKNRESAARSRARKQAYTMELEAEVNKLKEENEALMRKQAEMKE</sequence>
<keyword evidence="7" id="KW-1185">Reference proteome</keyword>
<dbReference type="InterPro" id="IPR043452">
    <property type="entry name" value="BZIP46-like"/>
</dbReference>
<dbReference type="Proteomes" id="UP000015453">
    <property type="component" value="Unassembled WGS sequence"/>
</dbReference>
<evidence type="ECO:0000259" key="5">
    <source>
        <dbReference type="PROSITE" id="PS50217"/>
    </source>
</evidence>
<comment type="subcellular location">
    <subcellularLocation>
        <location evidence="1">Nucleus</location>
    </subcellularLocation>
</comment>
<keyword evidence="4" id="KW-0175">Coiled coil</keyword>
<accession>S8CH43</accession>
<feature type="domain" description="BZIP" evidence="5">
    <location>
        <begin position="284"/>
        <end position="335"/>
    </location>
</feature>
<dbReference type="GO" id="GO:0045893">
    <property type="term" value="P:positive regulation of DNA-templated transcription"/>
    <property type="evidence" value="ECO:0007669"/>
    <property type="project" value="InterPro"/>
</dbReference>
<name>S8CH43_9LAMI</name>
<feature type="non-terminal residue" evidence="6">
    <location>
        <position position="335"/>
    </location>
</feature>
<evidence type="ECO:0000256" key="1">
    <source>
        <dbReference type="ARBA" id="ARBA00004123"/>
    </source>
</evidence>
<dbReference type="PANTHER" id="PTHR22952">
    <property type="entry name" value="CAMP-RESPONSE ELEMENT BINDING PROTEIN-RELATED"/>
    <property type="match status" value="1"/>
</dbReference>
<dbReference type="SMART" id="SM00338">
    <property type="entry name" value="BRLZ"/>
    <property type="match status" value="1"/>
</dbReference>
<proteinExistence type="predicted"/>